<gene>
    <name evidence="3" type="ORF">Cba03nite_24670</name>
</gene>
<dbReference type="Proteomes" id="UP000601223">
    <property type="component" value="Unassembled WGS sequence"/>
</dbReference>
<feature type="transmembrane region" description="Helical" evidence="2">
    <location>
        <begin position="431"/>
        <end position="452"/>
    </location>
</feature>
<organism evidence="3 4">
    <name type="scientific">Catellatospora bangladeshensis</name>
    <dbReference type="NCBI Taxonomy" id="310355"/>
    <lineage>
        <taxon>Bacteria</taxon>
        <taxon>Bacillati</taxon>
        <taxon>Actinomycetota</taxon>
        <taxon>Actinomycetes</taxon>
        <taxon>Micromonosporales</taxon>
        <taxon>Micromonosporaceae</taxon>
        <taxon>Catellatospora</taxon>
    </lineage>
</organism>
<evidence type="ECO:0000313" key="3">
    <source>
        <dbReference type="EMBL" id="GIF81118.1"/>
    </source>
</evidence>
<dbReference type="SUPFAM" id="SSF55486">
    <property type="entry name" value="Metalloproteases ('zincins'), catalytic domain"/>
    <property type="match status" value="1"/>
</dbReference>
<name>A0A8J3NIR1_9ACTN</name>
<dbReference type="AlphaFoldDB" id="A0A8J3NIR1"/>
<dbReference type="EMBL" id="BONF01000011">
    <property type="protein sequence ID" value="GIF81118.1"/>
    <property type="molecule type" value="Genomic_DNA"/>
</dbReference>
<evidence type="ECO:0000256" key="2">
    <source>
        <dbReference type="SAM" id="Phobius"/>
    </source>
</evidence>
<accession>A0A8J3NIR1</accession>
<evidence type="ECO:0000313" key="4">
    <source>
        <dbReference type="Proteomes" id="UP000601223"/>
    </source>
</evidence>
<reference evidence="3 4" key="1">
    <citation type="submission" date="2021-01" db="EMBL/GenBank/DDBJ databases">
        <title>Whole genome shotgun sequence of Catellatospora bangladeshensis NBRC 107357.</title>
        <authorList>
            <person name="Komaki H."/>
            <person name="Tamura T."/>
        </authorList>
    </citation>
    <scope>NUCLEOTIDE SEQUENCE [LARGE SCALE GENOMIC DNA]</scope>
    <source>
        <strain evidence="3 4">NBRC 107357</strain>
    </source>
</reference>
<keyword evidence="2" id="KW-0812">Transmembrane</keyword>
<proteinExistence type="predicted"/>
<evidence type="ECO:0008006" key="5">
    <source>
        <dbReference type="Google" id="ProtNLM"/>
    </source>
</evidence>
<feature type="region of interest" description="Disordered" evidence="1">
    <location>
        <begin position="360"/>
        <end position="416"/>
    </location>
</feature>
<keyword evidence="2" id="KW-0472">Membrane</keyword>
<sequence>MTLPPEGEHPLMRLLIAVLLITPTLIPVTAAAAAPPPAPGQSAQVRAVAAPATKRLAVVMIQNGSTEERQTQLADTAYARNLFLGGSGSLASWTDAVTQGRLRFTAAGDGVYLAPPNAALAAGASDTSKCYSEEARVTAQDHLAGLGVAWDSVAVLFDVGACDWAGLGQVPGRVTWFPPRPSLAAVVHEIGHNHGYPHETKRDCPGSIVSSCKANGHSGNSPMGSGGAGRGYSSPELLHSGWLAADRHRDVAGSGTYTLTPLHAPASASGLRAVEVKASRTLHYLVELRARGAVDSAVDKPGVRVYAVPVSGNTRDYRNAYMINPTRSGSPLLVPAGTVLTDPANKLTITVRAASASSARVEVSPLGGKPSPSPSLSLTPSPSALPSAEPLVSSSPTPEAAAAGTPAVAAAPPPAGAPEVSLLSTTQQVSGVLIGGAMVALVAGAGFWLLGVRNSGRRRPRRRHAR</sequence>
<keyword evidence="4" id="KW-1185">Reference proteome</keyword>
<comment type="caution">
    <text evidence="3">The sequence shown here is derived from an EMBL/GenBank/DDBJ whole genome shotgun (WGS) entry which is preliminary data.</text>
</comment>
<dbReference type="RefSeq" id="WP_239125667.1">
    <property type="nucleotide sequence ID" value="NZ_BONF01000011.1"/>
</dbReference>
<feature type="compositionally biased region" description="Low complexity" evidence="1">
    <location>
        <begin position="360"/>
        <end position="410"/>
    </location>
</feature>
<protein>
    <recommendedName>
        <fullName evidence="5">Peptidase M11 gametolysin domain-containing protein</fullName>
    </recommendedName>
</protein>
<evidence type="ECO:0000256" key="1">
    <source>
        <dbReference type="SAM" id="MobiDB-lite"/>
    </source>
</evidence>
<keyword evidence="2" id="KW-1133">Transmembrane helix</keyword>